<accession>A0ACC3CF52</accession>
<sequence>MDDADDWMTAVAGVLPTAPPSSPGAADSTTIAPAAGAPRSRRSGARRRARLAAAARPPRPPRRVALAFPGATALPSAGCGTGASVYPLLRANPALFAYAFDVSAAAVAHLVGSPEYGARRVAAAVHDAAADPWPLPAGTADYVTLVWTLSALPPGRMRAAVAAAYGALRGGGRVLLRDYAGGDLAQVRLAAKCGVRGGGVAADGGAVGGAVGGRWGEGGVPGEGARNDATSAVPVEGAGACGGDELAALFTSVGFEVEELRTARVEHVNRKEGLTMRRCWVHAVFRKPGGGGNDVPAG</sequence>
<dbReference type="Proteomes" id="UP000798662">
    <property type="component" value="Chromosome 3"/>
</dbReference>
<proteinExistence type="predicted"/>
<gene>
    <name evidence="1" type="ORF">I4F81_011391</name>
</gene>
<evidence type="ECO:0000313" key="2">
    <source>
        <dbReference type="Proteomes" id="UP000798662"/>
    </source>
</evidence>
<name>A0ACC3CF52_PYRYE</name>
<reference evidence="1" key="1">
    <citation type="submission" date="2019-11" db="EMBL/GenBank/DDBJ databases">
        <title>Nori genome reveals adaptations in red seaweeds to the harsh intertidal environment.</title>
        <authorList>
            <person name="Wang D."/>
            <person name="Mao Y."/>
        </authorList>
    </citation>
    <scope>NUCLEOTIDE SEQUENCE</scope>
    <source>
        <tissue evidence="1">Gametophyte</tissue>
    </source>
</reference>
<keyword evidence="2" id="KW-1185">Reference proteome</keyword>
<evidence type="ECO:0000313" key="1">
    <source>
        <dbReference type="EMBL" id="KAK1868909.1"/>
    </source>
</evidence>
<comment type="caution">
    <text evidence="1">The sequence shown here is derived from an EMBL/GenBank/DDBJ whole genome shotgun (WGS) entry which is preliminary data.</text>
</comment>
<organism evidence="1 2">
    <name type="scientific">Pyropia yezoensis</name>
    <name type="common">Susabi-nori</name>
    <name type="synonym">Porphyra yezoensis</name>
    <dbReference type="NCBI Taxonomy" id="2788"/>
    <lineage>
        <taxon>Eukaryota</taxon>
        <taxon>Rhodophyta</taxon>
        <taxon>Bangiophyceae</taxon>
        <taxon>Bangiales</taxon>
        <taxon>Bangiaceae</taxon>
        <taxon>Pyropia</taxon>
    </lineage>
</organism>
<protein>
    <submittedName>
        <fullName evidence="1">Uncharacterized protein</fullName>
    </submittedName>
</protein>
<dbReference type="EMBL" id="CM020620">
    <property type="protein sequence ID" value="KAK1868909.1"/>
    <property type="molecule type" value="Genomic_DNA"/>
</dbReference>